<proteinExistence type="predicted"/>
<dbReference type="EMBL" id="JAOA01000038">
    <property type="protein sequence ID" value="ETZ96756.1"/>
    <property type="molecule type" value="Genomic_DNA"/>
</dbReference>
<dbReference type="AlphaFoldDB" id="X7XPC8"/>
<comment type="caution">
    <text evidence="1">The sequence shown here is derived from an EMBL/GenBank/DDBJ whole genome shotgun (WGS) entry which is preliminary data.</text>
</comment>
<dbReference type="RefSeq" id="WP_308494953.1">
    <property type="nucleotide sequence ID" value="NZ_JAOA01000038.1"/>
</dbReference>
<accession>X7XPC8</accession>
<organism evidence="1 2">
    <name type="scientific">Mycobacterium kansasii 662</name>
    <dbReference type="NCBI Taxonomy" id="1299326"/>
    <lineage>
        <taxon>Bacteria</taxon>
        <taxon>Bacillati</taxon>
        <taxon>Actinomycetota</taxon>
        <taxon>Actinomycetes</taxon>
        <taxon>Mycobacteriales</taxon>
        <taxon>Mycobacteriaceae</taxon>
        <taxon>Mycobacterium</taxon>
    </lineage>
</organism>
<reference evidence="1 2" key="1">
    <citation type="submission" date="2013-12" db="EMBL/GenBank/DDBJ databases">
        <authorList>
            <person name="Brown-Elliot B."/>
            <person name="Wallace R."/>
            <person name="Lenaerts A."/>
            <person name="Ordway D."/>
            <person name="DeGroote M.A."/>
            <person name="Parker T."/>
            <person name="Sizemore C."/>
            <person name="Tallon L.J."/>
            <person name="Sadzewicz L.K."/>
            <person name="Sengamalay N."/>
            <person name="Fraser C.M."/>
            <person name="Hine E."/>
            <person name="Shefchek K.A."/>
            <person name="Das S.P."/>
            <person name="Tettelin H."/>
        </authorList>
    </citation>
    <scope>NUCLEOTIDE SEQUENCE [LARGE SCALE GENOMIC DNA]</scope>
    <source>
        <strain evidence="1 2">662</strain>
    </source>
</reference>
<evidence type="ECO:0000313" key="1">
    <source>
        <dbReference type="EMBL" id="ETZ96756.1"/>
    </source>
</evidence>
<protein>
    <submittedName>
        <fullName evidence="1">Uncharacterized protein</fullName>
    </submittedName>
</protein>
<dbReference type="Proteomes" id="UP000020561">
    <property type="component" value="Unassembled WGS sequence"/>
</dbReference>
<gene>
    <name evidence="1" type="ORF">I545_6892</name>
</gene>
<sequence>MSLLSKIAMWAELLGSGEAKQAHAHRAALAWRVRELESINEFADVEFSVFSQFATTGSSNG</sequence>
<dbReference type="PATRIC" id="fig|1299326.3.peg.6615"/>
<name>X7XPC8_MYCKA</name>
<evidence type="ECO:0000313" key="2">
    <source>
        <dbReference type="Proteomes" id="UP000020561"/>
    </source>
</evidence>